<feature type="transmembrane region" description="Helical" evidence="1">
    <location>
        <begin position="28"/>
        <end position="43"/>
    </location>
</feature>
<evidence type="ECO:0000313" key="2">
    <source>
        <dbReference type="EMBL" id="OQK16273.1"/>
    </source>
</evidence>
<organism evidence="2 3">
    <name type="scientific">Methyloprofundus sedimenti</name>
    <dbReference type="NCBI Taxonomy" id="1420851"/>
    <lineage>
        <taxon>Bacteria</taxon>
        <taxon>Pseudomonadati</taxon>
        <taxon>Pseudomonadota</taxon>
        <taxon>Gammaproteobacteria</taxon>
        <taxon>Methylococcales</taxon>
        <taxon>Methylococcaceae</taxon>
        <taxon>Methyloprofundus</taxon>
    </lineage>
</organism>
<keyword evidence="1" id="KW-0812">Transmembrane</keyword>
<evidence type="ECO:0008006" key="4">
    <source>
        <dbReference type="Google" id="ProtNLM"/>
    </source>
</evidence>
<keyword evidence="1" id="KW-1133">Transmembrane helix</keyword>
<comment type="caution">
    <text evidence="2">The sequence shown here is derived from an EMBL/GenBank/DDBJ whole genome shotgun (WGS) entry which is preliminary data.</text>
</comment>
<gene>
    <name evidence="2" type="ORF">AU255_14370</name>
</gene>
<protein>
    <recommendedName>
        <fullName evidence="4">Intracellular septation protein A</fullName>
    </recommendedName>
</protein>
<keyword evidence="3" id="KW-1185">Reference proteome</keyword>
<evidence type="ECO:0000256" key="1">
    <source>
        <dbReference type="SAM" id="Phobius"/>
    </source>
</evidence>
<dbReference type="STRING" id="1420851.AU255_14370"/>
<feature type="transmembrane region" description="Helical" evidence="1">
    <location>
        <begin position="153"/>
        <end position="175"/>
    </location>
</feature>
<evidence type="ECO:0000313" key="3">
    <source>
        <dbReference type="Proteomes" id="UP000191980"/>
    </source>
</evidence>
<dbReference type="EMBL" id="LPUF01000002">
    <property type="protein sequence ID" value="OQK16273.1"/>
    <property type="molecule type" value="Genomic_DNA"/>
</dbReference>
<name>A0A1V8M4E3_9GAMM</name>
<proteinExistence type="predicted"/>
<reference evidence="2 3" key="1">
    <citation type="submission" date="2015-12" db="EMBL/GenBank/DDBJ databases">
        <authorList>
            <person name="Shamseldin A."/>
            <person name="Moawad H."/>
            <person name="Abd El-Rahim W.M."/>
            <person name="Sadowsky M.J."/>
        </authorList>
    </citation>
    <scope>NUCLEOTIDE SEQUENCE [LARGE SCALE GENOMIC DNA]</scope>
    <source>
        <strain evidence="2 3">WF1</strain>
    </source>
</reference>
<feature type="transmembrane region" description="Helical" evidence="1">
    <location>
        <begin position="55"/>
        <end position="72"/>
    </location>
</feature>
<dbReference type="Proteomes" id="UP000191980">
    <property type="component" value="Unassembled WGS sequence"/>
</dbReference>
<feature type="transmembrane region" description="Helical" evidence="1">
    <location>
        <begin position="5"/>
        <end position="22"/>
    </location>
</feature>
<accession>A0A1V8M4E3</accession>
<keyword evidence="1" id="KW-0472">Membrane</keyword>
<sequence length="214" mass="24600">MQTILRSIISGIIFLLYPYLVYRGVKEGVVWFAPAAIASLYFYQAVKARSKRVRIQKTGIVIILFFGAIFYQDVMAKLVPIVIQLSLMLFFGKTLLRGKGPSLVERFASLEFPVMPSALSRYCRHLTIMWTSFFAFNVVTCILLAFFAPVEWWAIFTGVLIFMLTALLMVAEYIWRFFLFRRIDLPEDQIPGIKESAKAMLVNGRKIWLDVQAS</sequence>
<dbReference type="AlphaFoldDB" id="A0A1V8M4E3"/>
<feature type="transmembrane region" description="Helical" evidence="1">
    <location>
        <begin position="126"/>
        <end position="147"/>
    </location>
</feature>